<keyword evidence="6 9" id="KW-0061">Asparagine biosynthesis</keyword>
<dbReference type="EMBL" id="VBAP01000060">
    <property type="protein sequence ID" value="TMI73980.1"/>
    <property type="molecule type" value="Genomic_DNA"/>
</dbReference>
<feature type="binding site" evidence="10">
    <location>
        <position position="100"/>
    </location>
    <ligand>
        <name>L-glutamine</name>
        <dbReference type="ChEBI" id="CHEBI:58359"/>
    </ligand>
</feature>
<dbReference type="Pfam" id="PF13537">
    <property type="entry name" value="GATase_7"/>
    <property type="match status" value="1"/>
</dbReference>
<dbReference type="InterPro" id="IPR033738">
    <property type="entry name" value="AsnB_N"/>
</dbReference>
<dbReference type="Gene3D" id="3.40.50.620">
    <property type="entry name" value="HUPs"/>
    <property type="match status" value="1"/>
</dbReference>
<dbReference type="CDD" id="cd00712">
    <property type="entry name" value="AsnB"/>
    <property type="match status" value="1"/>
</dbReference>
<feature type="domain" description="Glutamine amidotransferase type-2" evidence="12">
    <location>
        <begin position="2"/>
        <end position="213"/>
    </location>
</feature>
<dbReference type="InterPro" id="IPR051786">
    <property type="entry name" value="ASN_synthetase/amidase"/>
</dbReference>
<dbReference type="PANTHER" id="PTHR43284:SF1">
    <property type="entry name" value="ASPARAGINE SYNTHETASE"/>
    <property type="match status" value="1"/>
</dbReference>
<dbReference type="PIRSF" id="PIRSF001589">
    <property type="entry name" value="Asn_synthetase_glu-h"/>
    <property type="match status" value="1"/>
</dbReference>
<evidence type="ECO:0000256" key="8">
    <source>
        <dbReference type="ARBA" id="ARBA00048741"/>
    </source>
</evidence>
<evidence type="ECO:0000313" key="14">
    <source>
        <dbReference type="Proteomes" id="UP000318834"/>
    </source>
</evidence>
<dbReference type="InterPro" id="IPR006426">
    <property type="entry name" value="Asn_synth_AEB"/>
</dbReference>
<dbReference type="InterPro" id="IPR001962">
    <property type="entry name" value="Asn_synthase"/>
</dbReference>
<evidence type="ECO:0000313" key="13">
    <source>
        <dbReference type="EMBL" id="TMI73980.1"/>
    </source>
</evidence>
<evidence type="ECO:0000256" key="6">
    <source>
        <dbReference type="ARBA" id="ARBA00022888"/>
    </source>
</evidence>
<comment type="similarity">
    <text evidence="2">Belongs to the asparagine synthetase family.</text>
</comment>
<keyword evidence="5 10" id="KW-0067">ATP-binding</keyword>
<feature type="active site" description="For GATase activity" evidence="9">
    <location>
        <position position="2"/>
    </location>
</feature>
<dbReference type="InterPro" id="IPR029055">
    <property type="entry name" value="Ntn_hydrolases_N"/>
</dbReference>
<gene>
    <name evidence="13" type="primary">asnB</name>
    <name evidence="13" type="ORF">E6H05_08425</name>
</gene>
<dbReference type="GO" id="GO:0004066">
    <property type="term" value="F:asparagine synthase (glutamine-hydrolyzing) activity"/>
    <property type="evidence" value="ECO:0007669"/>
    <property type="project" value="UniProtKB-EC"/>
</dbReference>
<keyword evidence="13" id="KW-0436">Ligase</keyword>
<protein>
    <recommendedName>
        <fullName evidence="3">asparagine synthase (glutamine-hydrolyzing)</fullName>
        <ecNumber evidence="3">6.3.5.4</ecNumber>
    </recommendedName>
</protein>
<dbReference type="InterPro" id="IPR017932">
    <property type="entry name" value="GATase_2_dom"/>
</dbReference>
<evidence type="ECO:0000256" key="10">
    <source>
        <dbReference type="PIRSR" id="PIRSR001589-2"/>
    </source>
</evidence>
<dbReference type="PROSITE" id="PS51278">
    <property type="entry name" value="GATASE_TYPE_2"/>
    <property type="match status" value="1"/>
</dbReference>
<keyword evidence="9" id="KW-0028">Amino-acid biosynthesis</keyword>
<evidence type="ECO:0000256" key="1">
    <source>
        <dbReference type="ARBA" id="ARBA00005187"/>
    </source>
</evidence>
<dbReference type="SUPFAM" id="SSF56235">
    <property type="entry name" value="N-terminal nucleophile aminohydrolases (Ntn hydrolases)"/>
    <property type="match status" value="1"/>
</dbReference>
<evidence type="ECO:0000256" key="5">
    <source>
        <dbReference type="ARBA" id="ARBA00022840"/>
    </source>
</evidence>
<dbReference type="GO" id="GO:0005829">
    <property type="term" value="C:cytosol"/>
    <property type="evidence" value="ECO:0007669"/>
    <property type="project" value="TreeGrafter"/>
</dbReference>
<dbReference type="AlphaFoldDB" id="A0A537IRQ7"/>
<dbReference type="InterPro" id="IPR014729">
    <property type="entry name" value="Rossmann-like_a/b/a_fold"/>
</dbReference>
<dbReference type="EC" id="6.3.5.4" evidence="3"/>
<evidence type="ECO:0000256" key="2">
    <source>
        <dbReference type="ARBA" id="ARBA00005752"/>
    </source>
</evidence>
<name>A0A537IRQ7_9BACT</name>
<evidence type="ECO:0000256" key="4">
    <source>
        <dbReference type="ARBA" id="ARBA00022741"/>
    </source>
</evidence>
<dbReference type="NCBIfam" id="TIGR01536">
    <property type="entry name" value="asn_synth_AEB"/>
    <property type="match status" value="1"/>
</dbReference>
<dbReference type="SUPFAM" id="SSF52402">
    <property type="entry name" value="Adenine nucleotide alpha hydrolases-like"/>
    <property type="match status" value="1"/>
</dbReference>
<keyword evidence="4 10" id="KW-0547">Nucleotide-binding</keyword>
<dbReference type="Proteomes" id="UP000318834">
    <property type="component" value="Unassembled WGS sequence"/>
</dbReference>
<organism evidence="13 14">
    <name type="scientific">Candidatus Segetimicrobium genomatis</name>
    <dbReference type="NCBI Taxonomy" id="2569760"/>
    <lineage>
        <taxon>Bacteria</taxon>
        <taxon>Bacillati</taxon>
        <taxon>Candidatus Sysuimicrobiota</taxon>
        <taxon>Candidatus Sysuimicrobiia</taxon>
        <taxon>Candidatus Sysuimicrobiales</taxon>
        <taxon>Candidatus Segetimicrobiaceae</taxon>
        <taxon>Candidatus Segetimicrobium</taxon>
    </lineage>
</organism>
<comment type="caution">
    <text evidence="13">The sequence shown here is derived from an EMBL/GenBank/DDBJ whole genome shotgun (WGS) entry which is preliminary data.</text>
</comment>
<evidence type="ECO:0000256" key="7">
    <source>
        <dbReference type="ARBA" id="ARBA00022962"/>
    </source>
</evidence>
<dbReference type="Gene3D" id="3.60.20.10">
    <property type="entry name" value="Glutamine Phosphoribosylpyrophosphate, subunit 1, domain 1"/>
    <property type="match status" value="1"/>
</dbReference>
<dbReference type="PANTHER" id="PTHR43284">
    <property type="entry name" value="ASPARAGINE SYNTHETASE (GLUTAMINE-HYDROLYZING)"/>
    <property type="match status" value="1"/>
</dbReference>
<evidence type="ECO:0000256" key="3">
    <source>
        <dbReference type="ARBA" id="ARBA00012737"/>
    </source>
</evidence>
<dbReference type="Pfam" id="PF00733">
    <property type="entry name" value="Asn_synthase"/>
    <property type="match status" value="1"/>
</dbReference>
<sequence length="636" mass="72470">MCGIAGILCYDPSRSPDRDLIEAMNRAMLHRGPDDGGIYLDGPVALGNRRLSIIDLAAGHQPVDNEDGTIWITYNGETYNYADLREELLAKGHRFKTSGDTEVIVHLYEEMGERCVERLRGMFAFALWDKRRARLLLARDRLGIKPLYYYRGGEFLAFASEIRALLALPTIQPRLNRRALHDYLSFQYTVAPQTMFEGVQKLEPGHLLVANGAETRQERYWRLDYSRKLPLSEEACIEEFHDRFVAVTRSHLVGEVPLGVMLSGGLDSTAVAAVVSELVGQVKTFSVAFADDGEGYDERRYARLAARHFATDHHEIAMTRQDFVRGLRDYIWSMEEPMADPSSVPLYAVSRLASDHVTIVLSGEGSDELLGGYSSASDFRGVARARWFRKIPAPVRRGLLEPLNAGLLRSSRIRRHLDLADRPLSHYLQLVPTYMGGNVFSEEGKRQLYGPRMREDGWPRSEAVAVDAYRQAASFEFVDQLLSVYTTQWLPDDLLLKADKMTMAHSLELRVPFLDHTFVEFAASLPVRLKIRMNGRRNLITKYALRRAFQGKIPREIIERPKRGFPVPLQRLLREDLRSMARDLLGSRLVRESGLFDPQQVQALLQLSEGAGIREYLQLWRLLVFCIWLDLFKVTP</sequence>
<evidence type="ECO:0000256" key="11">
    <source>
        <dbReference type="PIRSR" id="PIRSR001589-3"/>
    </source>
</evidence>
<comment type="catalytic activity">
    <reaction evidence="8">
        <text>L-aspartate + L-glutamine + ATP + H2O = L-asparagine + L-glutamate + AMP + diphosphate + H(+)</text>
        <dbReference type="Rhea" id="RHEA:12228"/>
        <dbReference type="ChEBI" id="CHEBI:15377"/>
        <dbReference type="ChEBI" id="CHEBI:15378"/>
        <dbReference type="ChEBI" id="CHEBI:29985"/>
        <dbReference type="ChEBI" id="CHEBI:29991"/>
        <dbReference type="ChEBI" id="CHEBI:30616"/>
        <dbReference type="ChEBI" id="CHEBI:33019"/>
        <dbReference type="ChEBI" id="CHEBI:58048"/>
        <dbReference type="ChEBI" id="CHEBI:58359"/>
        <dbReference type="ChEBI" id="CHEBI:456215"/>
        <dbReference type="EC" id="6.3.5.4"/>
    </reaction>
</comment>
<evidence type="ECO:0000259" key="12">
    <source>
        <dbReference type="PROSITE" id="PS51278"/>
    </source>
</evidence>
<accession>A0A537IRQ7</accession>
<reference evidence="13 14" key="1">
    <citation type="journal article" date="2019" name="Nat. Microbiol.">
        <title>Mediterranean grassland soil C-N compound turnover is dependent on rainfall and depth, and is mediated by genomically divergent microorganisms.</title>
        <authorList>
            <person name="Diamond S."/>
            <person name="Andeer P.F."/>
            <person name="Li Z."/>
            <person name="Crits-Christoph A."/>
            <person name="Burstein D."/>
            <person name="Anantharaman K."/>
            <person name="Lane K.R."/>
            <person name="Thomas B.C."/>
            <person name="Pan C."/>
            <person name="Northen T.R."/>
            <person name="Banfield J.F."/>
        </authorList>
    </citation>
    <scope>NUCLEOTIDE SEQUENCE [LARGE SCALE GENOMIC DNA]</scope>
    <source>
        <strain evidence="13">NP_8</strain>
    </source>
</reference>
<evidence type="ECO:0000256" key="9">
    <source>
        <dbReference type="PIRSR" id="PIRSR001589-1"/>
    </source>
</evidence>
<dbReference type="GO" id="GO:0005524">
    <property type="term" value="F:ATP binding"/>
    <property type="evidence" value="ECO:0007669"/>
    <property type="project" value="UniProtKB-KW"/>
</dbReference>
<proteinExistence type="inferred from homology"/>
<feature type="binding site" evidence="10">
    <location>
        <begin position="362"/>
        <end position="363"/>
    </location>
    <ligand>
        <name>ATP</name>
        <dbReference type="ChEBI" id="CHEBI:30616"/>
    </ligand>
</feature>
<keyword evidence="7 9" id="KW-0315">Glutamine amidotransferase</keyword>
<comment type="pathway">
    <text evidence="1">Amino-acid biosynthesis; L-asparagine biosynthesis; L-asparagine from L-aspartate (L-Gln route): step 1/1.</text>
</comment>
<dbReference type="CDD" id="cd01991">
    <property type="entry name" value="Asn_synthase_B_C"/>
    <property type="match status" value="1"/>
</dbReference>
<dbReference type="GO" id="GO:0006529">
    <property type="term" value="P:asparagine biosynthetic process"/>
    <property type="evidence" value="ECO:0007669"/>
    <property type="project" value="UniProtKB-KW"/>
</dbReference>
<feature type="site" description="Important for beta-aspartyl-AMP intermediate formation" evidence="11">
    <location>
        <position position="364"/>
    </location>
</feature>